<evidence type="ECO:0000313" key="12">
    <source>
        <dbReference type="Proteomes" id="UP000023152"/>
    </source>
</evidence>
<dbReference type="InterPro" id="IPR032675">
    <property type="entry name" value="LRR_dom_sf"/>
</dbReference>
<evidence type="ECO:0000313" key="11">
    <source>
        <dbReference type="EMBL" id="ETO22329.1"/>
    </source>
</evidence>
<evidence type="ECO:0000256" key="2">
    <source>
        <dbReference type="ARBA" id="ARBA00022614"/>
    </source>
</evidence>
<feature type="transmembrane region" description="Helical" evidence="10">
    <location>
        <begin position="525"/>
        <end position="551"/>
    </location>
</feature>
<keyword evidence="9" id="KW-0325">Glycoprotein</keyword>
<comment type="subcellular location">
    <subcellularLocation>
        <location evidence="1">Membrane</location>
        <topology evidence="1">Single-pass membrane protein</topology>
    </subcellularLocation>
</comment>
<feature type="transmembrane region" description="Helical" evidence="10">
    <location>
        <begin position="373"/>
        <end position="392"/>
    </location>
</feature>
<keyword evidence="3 10" id="KW-0812">Transmembrane</keyword>
<dbReference type="PANTHER" id="PTHR27000">
    <property type="entry name" value="LEUCINE-RICH REPEAT RECEPTOR-LIKE PROTEIN KINASE FAMILY PROTEIN-RELATED"/>
    <property type="match status" value="1"/>
</dbReference>
<evidence type="ECO:0000256" key="3">
    <source>
        <dbReference type="ARBA" id="ARBA00022692"/>
    </source>
</evidence>
<evidence type="ECO:0000256" key="1">
    <source>
        <dbReference type="ARBA" id="ARBA00004167"/>
    </source>
</evidence>
<keyword evidence="4" id="KW-0732">Signal</keyword>
<keyword evidence="12" id="KW-1185">Reference proteome</keyword>
<dbReference type="PANTHER" id="PTHR27000:SF679">
    <property type="entry name" value="OS01G0170300 PROTEIN"/>
    <property type="match status" value="1"/>
</dbReference>
<dbReference type="OrthoDB" id="2151624at2759"/>
<evidence type="ECO:0000256" key="10">
    <source>
        <dbReference type="SAM" id="Phobius"/>
    </source>
</evidence>
<evidence type="ECO:0000256" key="9">
    <source>
        <dbReference type="ARBA" id="ARBA00023180"/>
    </source>
</evidence>
<dbReference type="Pfam" id="PF00560">
    <property type="entry name" value="LRR_1"/>
    <property type="match status" value="1"/>
</dbReference>
<feature type="transmembrane region" description="Helical" evidence="10">
    <location>
        <begin position="482"/>
        <end position="505"/>
    </location>
</feature>
<feature type="transmembrane region" description="Helical" evidence="10">
    <location>
        <begin position="801"/>
        <end position="828"/>
    </location>
</feature>
<dbReference type="Proteomes" id="UP000023152">
    <property type="component" value="Unassembled WGS sequence"/>
</dbReference>
<feature type="transmembrane region" description="Helical" evidence="10">
    <location>
        <begin position="676"/>
        <end position="694"/>
    </location>
</feature>
<dbReference type="EMBL" id="ASPP01010825">
    <property type="protein sequence ID" value="ETO22329.1"/>
    <property type="molecule type" value="Genomic_DNA"/>
</dbReference>
<keyword evidence="6 10" id="KW-1133">Transmembrane helix</keyword>
<feature type="transmembrane region" description="Helical" evidence="10">
    <location>
        <begin position="723"/>
        <end position="745"/>
    </location>
</feature>
<sequence length="862" mass="98370">MFWTKASQSLEKLYLNNNNLSGTIDEVTETWKNLRELAISDNHLSGTLPTFRLAKNLSALIASDNYFTGSLPSFYNNSNLVVLSLDNNQFQHKLPILANSMNNLRSLTLHNNQLSDNDLTSWLDKLFRKSPVLSILTLANNHGLVGSIPALIYNSALSALIAHGCSINGQLPQIASNQKSHLLFASLSQNRLSGLMPEHFINQNGTVINNTQIYYQTTFLNWEELLVTQKMSQMLVISPLIEYGLYLSGNRFKQNGEWYKGFSQQTLPHYVPSSERSAENLYITNRASFQQYVIIAIAVPIMAGLLLWQMIPVKCIICTCGCCSPRFPFARQKPSNIGFFKQIEVNVSRTLYLSKKKKYIYIYYVYKLMSNGYVLGVSCLLAVIYCINANFYSEGFPLSQMSLAYVNDPPKSTVGVLIAIVLCTNAIVLGYVLKIRYQDQVEQIFQAYAKEPLAMHSDQSTDATTVVSMEPLVFDGKKWLELCLYLTLWIVTLCCVVSYCVLEAFPSNNTLNIDSNVIFVLQGSLSLLLCLYNSFVAPNLSTLLIQMIIYYRRPSKSTSQWLLTMCTPFLTLLLRGLMCIYLPIVAATYFYDSCGRQWVNYWDLCVTSKPNEVVVEYLWNVNVTLSGENFLWSSTSSANFALPLMYWSDVCRKGFYHNYQYGDCAREIMEKWCNVMILKMVANVIMPWIHVLILKWRNQRQEKVLLTDNVEHASVVSNLEMTILLGLFCPLIIPLCILALLSNYWKYQYLLRTCHNFTLSANNPLFRSLLIHCIFFATVHLDAIVNSVGIAFFLVLSSLMFVLYFVSSFFIVLSNTANASLCLLQLLINFGHLLLRKYLFATYFIFFYFHLFLSFCHCFVEL</sequence>
<dbReference type="SUPFAM" id="SSF52058">
    <property type="entry name" value="L domain-like"/>
    <property type="match status" value="1"/>
</dbReference>
<name>X6N998_RETFI</name>
<organism evidence="11 12">
    <name type="scientific">Reticulomyxa filosa</name>
    <dbReference type="NCBI Taxonomy" id="46433"/>
    <lineage>
        <taxon>Eukaryota</taxon>
        <taxon>Sar</taxon>
        <taxon>Rhizaria</taxon>
        <taxon>Retaria</taxon>
        <taxon>Foraminifera</taxon>
        <taxon>Monothalamids</taxon>
        <taxon>Reticulomyxidae</taxon>
        <taxon>Reticulomyxa</taxon>
    </lineage>
</organism>
<feature type="transmembrane region" description="Helical" evidence="10">
    <location>
        <begin position="572"/>
        <end position="591"/>
    </location>
</feature>
<evidence type="ECO:0000256" key="4">
    <source>
        <dbReference type="ARBA" id="ARBA00022729"/>
    </source>
</evidence>
<evidence type="ECO:0000256" key="8">
    <source>
        <dbReference type="ARBA" id="ARBA00023170"/>
    </source>
</evidence>
<protein>
    <submittedName>
        <fullName evidence="11">Uncharacterized protein</fullName>
    </submittedName>
</protein>
<feature type="transmembrane region" description="Helical" evidence="10">
    <location>
        <begin position="289"/>
        <end position="308"/>
    </location>
</feature>
<proteinExistence type="predicted"/>
<keyword evidence="2" id="KW-0433">Leucine-rich repeat</keyword>
<accession>X6N998</accession>
<evidence type="ECO:0000256" key="7">
    <source>
        <dbReference type="ARBA" id="ARBA00023136"/>
    </source>
</evidence>
<evidence type="ECO:0000256" key="5">
    <source>
        <dbReference type="ARBA" id="ARBA00022737"/>
    </source>
</evidence>
<keyword evidence="8" id="KW-0675">Receptor</keyword>
<comment type="caution">
    <text evidence="11">The sequence shown here is derived from an EMBL/GenBank/DDBJ whole genome shotgun (WGS) entry which is preliminary data.</text>
</comment>
<dbReference type="AlphaFoldDB" id="X6N998"/>
<feature type="transmembrane region" description="Helical" evidence="10">
    <location>
        <begin position="840"/>
        <end position="860"/>
    </location>
</feature>
<gene>
    <name evidence="11" type="ORF">RFI_14867</name>
</gene>
<keyword evidence="7 10" id="KW-0472">Membrane</keyword>
<dbReference type="InterPro" id="IPR001611">
    <property type="entry name" value="Leu-rich_rpt"/>
</dbReference>
<dbReference type="Gene3D" id="3.80.10.10">
    <property type="entry name" value="Ribonuclease Inhibitor"/>
    <property type="match status" value="2"/>
</dbReference>
<keyword evidence="5" id="KW-0677">Repeat</keyword>
<reference evidence="11 12" key="1">
    <citation type="journal article" date="2013" name="Curr. Biol.">
        <title>The Genome of the Foraminiferan Reticulomyxa filosa.</title>
        <authorList>
            <person name="Glockner G."/>
            <person name="Hulsmann N."/>
            <person name="Schleicher M."/>
            <person name="Noegel A.A."/>
            <person name="Eichinger L."/>
            <person name="Gallinger C."/>
            <person name="Pawlowski J."/>
            <person name="Sierra R."/>
            <person name="Euteneuer U."/>
            <person name="Pillet L."/>
            <person name="Moustafa A."/>
            <person name="Platzer M."/>
            <person name="Groth M."/>
            <person name="Szafranski K."/>
            <person name="Schliwa M."/>
        </authorList>
    </citation>
    <scope>NUCLEOTIDE SEQUENCE [LARGE SCALE GENOMIC DNA]</scope>
</reference>
<feature type="transmembrane region" description="Helical" evidence="10">
    <location>
        <begin position="765"/>
        <end position="794"/>
    </location>
</feature>
<feature type="transmembrane region" description="Helical" evidence="10">
    <location>
        <begin position="412"/>
        <end position="433"/>
    </location>
</feature>
<dbReference type="GO" id="GO:0016020">
    <property type="term" value="C:membrane"/>
    <property type="evidence" value="ECO:0007669"/>
    <property type="project" value="UniProtKB-SubCell"/>
</dbReference>
<evidence type="ECO:0000256" key="6">
    <source>
        <dbReference type="ARBA" id="ARBA00022989"/>
    </source>
</evidence>